<evidence type="ECO:0000256" key="8">
    <source>
        <dbReference type="RuleBase" id="RU365076"/>
    </source>
</evidence>
<name>A0ABR2L5C1_9EUKA</name>
<evidence type="ECO:0000259" key="9">
    <source>
        <dbReference type="Pfam" id="PF00432"/>
    </source>
</evidence>
<evidence type="ECO:0000256" key="2">
    <source>
        <dbReference type="ARBA" id="ARBA00022602"/>
    </source>
</evidence>
<evidence type="ECO:0000313" key="11">
    <source>
        <dbReference type="Proteomes" id="UP001470230"/>
    </source>
</evidence>
<proteinExistence type="inferred from homology"/>
<keyword evidence="11" id="KW-1185">Reference proteome</keyword>
<feature type="domain" description="Prenyltransferase alpha-alpha toroid" evidence="9">
    <location>
        <begin position="3"/>
        <end position="303"/>
    </location>
</feature>
<dbReference type="InterPro" id="IPR045089">
    <property type="entry name" value="PGGT1B-like"/>
</dbReference>
<dbReference type="PANTHER" id="PTHR11774:SF11">
    <property type="entry name" value="GERANYLGERANYL TRANSFERASE TYPE-2 SUBUNIT BETA"/>
    <property type="match status" value="1"/>
</dbReference>
<dbReference type="InterPro" id="IPR001330">
    <property type="entry name" value="Prenyltrans"/>
</dbReference>
<comment type="function">
    <text evidence="8">Catalyzes the transfer of a geranylgeranyl moiety from geranylgeranyl diphosphate to both cysteines of proteins with the C-terminal sequence -XXCC, -XCXC and -CCXX.</text>
</comment>
<dbReference type="EMBL" id="JAPFFF010000001">
    <property type="protein sequence ID" value="KAK8898553.1"/>
    <property type="molecule type" value="Genomic_DNA"/>
</dbReference>
<dbReference type="InterPro" id="IPR008930">
    <property type="entry name" value="Terpenoid_cyclase/PrenylTrfase"/>
</dbReference>
<keyword evidence="6 8" id="KW-0862">Zinc</keyword>
<evidence type="ECO:0000256" key="4">
    <source>
        <dbReference type="ARBA" id="ARBA00022723"/>
    </source>
</evidence>
<dbReference type="SUPFAM" id="SSF48239">
    <property type="entry name" value="Terpenoid cyclases/Protein prenyltransferases"/>
    <property type="match status" value="1"/>
</dbReference>
<keyword evidence="5" id="KW-0677">Repeat</keyword>
<evidence type="ECO:0000256" key="6">
    <source>
        <dbReference type="ARBA" id="ARBA00022833"/>
    </source>
</evidence>
<dbReference type="EC" id="2.5.1.60" evidence="8"/>
<dbReference type="PANTHER" id="PTHR11774">
    <property type="entry name" value="GERANYLGERANYL TRANSFERASE TYPE BETA SUBUNIT"/>
    <property type="match status" value="1"/>
</dbReference>
<dbReference type="Pfam" id="PF00432">
    <property type="entry name" value="Prenyltrans"/>
    <property type="match status" value="1"/>
</dbReference>
<gene>
    <name evidence="10" type="ORF">M9Y10_000845</name>
</gene>
<keyword evidence="4 8" id="KW-0479">Metal-binding</keyword>
<dbReference type="Gene3D" id="1.50.10.20">
    <property type="match status" value="1"/>
</dbReference>
<evidence type="ECO:0000256" key="1">
    <source>
        <dbReference type="ARBA" id="ARBA00010497"/>
    </source>
</evidence>
<protein>
    <recommendedName>
        <fullName evidence="8">Geranylgeranyl transferase type-2 subunit beta</fullName>
        <ecNumber evidence="8">2.5.1.60</ecNumber>
    </recommendedName>
</protein>
<organism evidence="10 11">
    <name type="scientific">Tritrichomonas musculus</name>
    <dbReference type="NCBI Taxonomy" id="1915356"/>
    <lineage>
        <taxon>Eukaryota</taxon>
        <taxon>Metamonada</taxon>
        <taxon>Parabasalia</taxon>
        <taxon>Tritrichomonadida</taxon>
        <taxon>Tritrichomonadidae</taxon>
        <taxon>Tritrichomonas</taxon>
    </lineage>
</organism>
<evidence type="ECO:0000256" key="7">
    <source>
        <dbReference type="ARBA" id="ARBA00047658"/>
    </source>
</evidence>
<dbReference type="InterPro" id="IPR026873">
    <property type="entry name" value="Ptb1"/>
</dbReference>
<accession>A0ABR2L5C1</accession>
<reference evidence="10 11" key="1">
    <citation type="submission" date="2024-04" db="EMBL/GenBank/DDBJ databases">
        <title>Tritrichomonas musculus Genome.</title>
        <authorList>
            <person name="Alves-Ferreira E."/>
            <person name="Grigg M."/>
            <person name="Lorenzi H."/>
            <person name="Galac M."/>
        </authorList>
    </citation>
    <scope>NUCLEOTIDE SEQUENCE [LARGE SCALE GENOMIC DNA]</scope>
    <source>
        <strain evidence="10 11">EAF2021</strain>
    </source>
</reference>
<evidence type="ECO:0000256" key="3">
    <source>
        <dbReference type="ARBA" id="ARBA00022679"/>
    </source>
</evidence>
<keyword evidence="2 8" id="KW-0637">Prenyltransferase</keyword>
<dbReference type="Proteomes" id="UP001470230">
    <property type="component" value="Unassembled WGS sequence"/>
</dbReference>
<comment type="catalytic activity">
    <reaction evidence="7 8">
        <text>geranylgeranyl diphosphate + L-cysteinyl-[protein] = S-geranylgeranyl-L-cysteinyl-[protein] + diphosphate</text>
        <dbReference type="Rhea" id="RHEA:21240"/>
        <dbReference type="Rhea" id="RHEA-COMP:10131"/>
        <dbReference type="Rhea" id="RHEA-COMP:11537"/>
        <dbReference type="ChEBI" id="CHEBI:29950"/>
        <dbReference type="ChEBI" id="CHEBI:33019"/>
        <dbReference type="ChEBI" id="CHEBI:57533"/>
        <dbReference type="ChEBI" id="CHEBI:86021"/>
        <dbReference type="EC" id="2.5.1.60"/>
    </reaction>
</comment>
<keyword evidence="3 8" id="KW-0808">Transferase</keyword>
<comment type="cofactor">
    <cofactor evidence="8">
        <name>Zn(2+)</name>
        <dbReference type="ChEBI" id="CHEBI:29105"/>
    </cofactor>
    <text evidence="8">Binds 1 zinc ion per subunit.</text>
</comment>
<comment type="caution">
    <text evidence="10">The sequence shown here is derived from an EMBL/GenBank/DDBJ whole genome shotgun (WGS) entry which is preliminary data.</text>
</comment>
<evidence type="ECO:0000256" key="5">
    <source>
        <dbReference type="ARBA" id="ARBA00022737"/>
    </source>
</evidence>
<sequence>MTLNRTNHINFIHKLINDRQSSGYFMTISIRTNNYYWALGVLYLLDAIDQIDKKETVDFILSTQSECGGFGGNTNFDPHIHTTLSAIQCLIFLDSIDKIDKEKVCRWVASLQNPDGSFKGDEWGEVDTKFAYCGLSILSLLGHLDYIDVSRTVDWILSCQNFDGGFGCVPGCESHAGQIFSSLAALSIANALNKIDKNEIDALGLFLSERQDYETGGLYSRPEKLADVCYTWWVGASLAIIDKKDWINAENLEKFVLSAQNSEIGGIADVPGHQADPFHTFFGLAGLSIFHCQKLPEMDPVYAMPKNVLEKHFLSLKNQS</sequence>
<comment type="similarity">
    <text evidence="1 8">Belongs to the protein prenyltransferase subunit beta family.</text>
</comment>
<evidence type="ECO:0000313" key="10">
    <source>
        <dbReference type="EMBL" id="KAK8898553.1"/>
    </source>
</evidence>
<dbReference type="CDD" id="cd02894">
    <property type="entry name" value="GGTase-II"/>
    <property type="match status" value="1"/>
</dbReference>